<comment type="caution">
    <text evidence="1">The sequence shown here is derived from an EMBL/GenBank/DDBJ whole genome shotgun (WGS) entry which is preliminary data.</text>
</comment>
<feature type="non-terminal residue" evidence="1">
    <location>
        <position position="218"/>
    </location>
</feature>
<name>A0AAW7K0T6_9ACTN</name>
<sequence>MIYRTSIGLDVHARSIAAAAFVPETGEVEERSFGYDAGAVAKWAAGLPQPARAVYESGPTGFDLKRSLDGLGLPTCVGAVSKMLKPSGDRVKTDKRDAVFLSRMLAVGNVVECFCPTPEQEAARDLARARADARADLMRARNLLSKMLLRKGIVYQGKSAWTKAHREWLRAIDLPLAAERLVLSEYLQQVVACEQRRDRLDAAIAGLAATDGWRPVVS</sequence>
<accession>A0AAW7K0T6</accession>
<organism evidence="1 2">
    <name type="scientific">Collinsella ihumii</name>
    <dbReference type="NCBI Taxonomy" id="1720204"/>
    <lineage>
        <taxon>Bacteria</taxon>
        <taxon>Bacillati</taxon>
        <taxon>Actinomycetota</taxon>
        <taxon>Coriobacteriia</taxon>
        <taxon>Coriobacteriales</taxon>
        <taxon>Coriobacteriaceae</taxon>
        <taxon>Collinsella</taxon>
    </lineage>
</organism>
<evidence type="ECO:0000313" key="2">
    <source>
        <dbReference type="Proteomes" id="UP001168505"/>
    </source>
</evidence>
<dbReference type="Proteomes" id="UP001168505">
    <property type="component" value="Unassembled WGS sequence"/>
</dbReference>
<reference evidence="1" key="1">
    <citation type="submission" date="2023-06" db="EMBL/GenBank/DDBJ databases">
        <authorList>
            <person name="Zeman M."/>
            <person name="Kubasova T."/>
            <person name="Jahodarova E."/>
            <person name="Nykrynova M."/>
            <person name="Rychlik I."/>
        </authorList>
    </citation>
    <scope>NUCLEOTIDE SEQUENCE</scope>
    <source>
        <strain evidence="1">15_COKtk</strain>
    </source>
</reference>
<gene>
    <name evidence="1" type="ORF">QVN40_11530</name>
</gene>
<dbReference type="AlphaFoldDB" id="A0AAW7K0T6"/>
<dbReference type="EMBL" id="JAUEIR010000013">
    <property type="protein sequence ID" value="MDN0070325.1"/>
    <property type="molecule type" value="Genomic_DNA"/>
</dbReference>
<dbReference type="InterPro" id="IPR047650">
    <property type="entry name" value="Transpos_IS110"/>
</dbReference>
<reference evidence="1" key="2">
    <citation type="submission" date="2023-08" db="EMBL/GenBank/DDBJ databases">
        <title>Identification and characterization of horizontal gene transfer across gut microbiota members of farm animals based on homology search.</title>
        <authorList>
            <person name="Schwarzerova J."/>
            <person name="Nykrynova M."/>
            <person name="Jureckova K."/>
            <person name="Cejkova D."/>
            <person name="Rychlik I."/>
        </authorList>
    </citation>
    <scope>NUCLEOTIDE SEQUENCE</scope>
    <source>
        <strain evidence="1">15_COKtk</strain>
    </source>
</reference>
<protein>
    <submittedName>
        <fullName evidence="1">IS110 family transposase</fullName>
    </submittedName>
</protein>
<proteinExistence type="predicted"/>
<dbReference type="PANTHER" id="PTHR33055">
    <property type="entry name" value="TRANSPOSASE FOR INSERTION SEQUENCE ELEMENT IS1111A"/>
    <property type="match status" value="1"/>
</dbReference>
<evidence type="ECO:0000313" key="1">
    <source>
        <dbReference type="EMBL" id="MDN0070325.1"/>
    </source>
</evidence>